<keyword evidence="2" id="KW-0472">Membrane</keyword>
<accession>A0A1F7UFV6</accession>
<keyword evidence="2" id="KW-0812">Transmembrane</keyword>
<comment type="caution">
    <text evidence="3">The sequence shown here is derived from an EMBL/GenBank/DDBJ whole genome shotgun (WGS) entry which is preliminary data.</text>
</comment>
<name>A0A1F7UFV6_9BACT</name>
<feature type="region of interest" description="Disordered" evidence="1">
    <location>
        <begin position="337"/>
        <end position="392"/>
    </location>
</feature>
<dbReference type="Proteomes" id="UP000176604">
    <property type="component" value="Unassembled WGS sequence"/>
</dbReference>
<feature type="transmembrane region" description="Helical" evidence="2">
    <location>
        <begin position="66"/>
        <end position="88"/>
    </location>
</feature>
<dbReference type="EMBL" id="MGEF01000064">
    <property type="protein sequence ID" value="OGL77160.1"/>
    <property type="molecule type" value="Genomic_DNA"/>
</dbReference>
<feature type="compositionally biased region" description="Basic and acidic residues" evidence="1">
    <location>
        <begin position="375"/>
        <end position="384"/>
    </location>
</feature>
<evidence type="ECO:0000313" key="3">
    <source>
        <dbReference type="EMBL" id="OGL77160.1"/>
    </source>
</evidence>
<dbReference type="STRING" id="1802397.A3J43_00030"/>
<gene>
    <name evidence="3" type="ORF">A3J43_00030</name>
</gene>
<evidence type="ECO:0000313" key="4">
    <source>
        <dbReference type="Proteomes" id="UP000176604"/>
    </source>
</evidence>
<dbReference type="AlphaFoldDB" id="A0A1F7UFV6"/>
<proteinExistence type="predicted"/>
<evidence type="ECO:0000256" key="1">
    <source>
        <dbReference type="SAM" id="MobiDB-lite"/>
    </source>
</evidence>
<protein>
    <recommendedName>
        <fullName evidence="5">DUF5667 domain-containing protein</fullName>
    </recommendedName>
</protein>
<organism evidence="3 4">
    <name type="scientific">Candidatus Uhrbacteria bacterium RIFCSPHIGHO2_12_FULL_54_23</name>
    <dbReference type="NCBI Taxonomy" id="1802397"/>
    <lineage>
        <taxon>Bacteria</taxon>
        <taxon>Candidatus Uhriibacteriota</taxon>
    </lineage>
</organism>
<evidence type="ECO:0000256" key="2">
    <source>
        <dbReference type="SAM" id="Phobius"/>
    </source>
</evidence>
<keyword evidence="2" id="KW-1133">Transmembrane helix</keyword>
<evidence type="ECO:0008006" key="5">
    <source>
        <dbReference type="Google" id="ProtNLM"/>
    </source>
</evidence>
<reference evidence="3 4" key="1">
    <citation type="journal article" date="2016" name="Nat. Commun.">
        <title>Thousands of microbial genomes shed light on interconnected biogeochemical processes in an aquifer system.</title>
        <authorList>
            <person name="Anantharaman K."/>
            <person name="Brown C.T."/>
            <person name="Hug L.A."/>
            <person name="Sharon I."/>
            <person name="Castelle C.J."/>
            <person name="Probst A.J."/>
            <person name="Thomas B.C."/>
            <person name="Singh A."/>
            <person name="Wilkins M.J."/>
            <person name="Karaoz U."/>
            <person name="Brodie E.L."/>
            <person name="Williams K.H."/>
            <person name="Hubbard S.S."/>
            <person name="Banfield J.F."/>
        </authorList>
    </citation>
    <scope>NUCLEOTIDE SEQUENCE [LARGE SCALE GENOMIC DNA]</scope>
</reference>
<sequence>MNHRALIQRLQELQKDHAPSRDFLRLHKDFVLSRIPRMPEEDRMSASRGLLALFRNFSLLHVMPHALPVAGGIAMVLLITAGTGFAALRATPRQRMLYQIGSSVREINLALHPQEKRKSLEVALLAQGAQDLAAAYGQSYSSAAVETVVGVVEGRFAKVADRLQKSSEERQRYPFVLLVDTANSADATEKALAELRQGASTSLQPKLAVALSTVAKAKRAVLEVMVTVTDAEDPDVKRIVKETISKELASVQESIGTLMTTDADQMRVNAAGDVLVQAEQELHDGNYQVTLSLINEAENIVKEDVAERQGLVEGASVEARSGFSASTMPAYETSTDAVIGDSDAPQDSGNAERGGNATRMHTATKKSAPIAPIEETPKEPKEPEEYPIGFDL</sequence>